<proteinExistence type="predicted"/>
<gene>
    <name evidence="6" type="ORF">BaRGS_00003343</name>
</gene>
<evidence type="ECO:0000313" key="6">
    <source>
        <dbReference type="EMBL" id="KAK7505598.1"/>
    </source>
</evidence>
<dbReference type="Gene3D" id="1.20.140.150">
    <property type="match status" value="1"/>
</dbReference>
<feature type="transmembrane region" description="Helical" evidence="5">
    <location>
        <begin position="138"/>
        <end position="158"/>
    </location>
</feature>
<accession>A0ABD0M1N5</accession>
<dbReference type="PANTHER" id="PTHR10671:SF108">
    <property type="entry name" value="CLAUDIN FAMILY PROTEIN-RELATED"/>
    <property type="match status" value="1"/>
</dbReference>
<dbReference type="PANTHER" id="PTHR10671">
    <property type="entry name" value="EPITHELIAL MEMBRANE PROTEIN-RELATED"/>
    <property type="match status" value="1"/>
</dbReference>
<feature type="transmembrane region" description="Helical" evidence="5">
    <location>
        <begin position="7"/>
        <end position="25"/>
    </location>
</feature>
<feature type="transmembrane region" description="Helical" evidence="5">
    <location>
        <begin position="104"/>
        <end position="126"/>
    </location>
</feature>
<keyword evidence="4 5" id="KW-0472">Membrane</keyword>
<organism evidence="6 7">
    <name type="scientific">Batillaria attramentaria</name>
    <dbReference type="NCBI Taxonomy" id="370345"/>
    <lineage>
        <taxon>Eukaryota</taxon>
        <taxon>Metazoa</taxon>
        <taxon>Spiralia</taxon>
        <taxon>Lophotrochozoa</taxon>
        <taxon>Mollusca</taxon>
        <taxon>Gastropoda</taxon>
        <taxon>Caenogastropoda</taxon>
        <taxon>Sorbeoconcha</taxon>
        <taxon>Cerithioidea</taxon>
        <taxon>Batillariidae</taxon>
        <taxon>Batillaria</taxon>
    </lineage>
</organism>
<name>A0ABD0M1N5_9CAEN</name>
<sequence length="176" mass="18688">MGAVRVIVGRLCAIVCFLGTVSYMVGFSTPWWLEGDDLNAKAGLWQNCVGGHCVSTVKIDIGDWLIACQALSITALLTSLMSLGVVLVMLRASRPSAVSAARKGLIATTLITGLAASITLAVYYLRRELTYPADLYKISSSFCLALVGGALFLVISLVTTIDVITARLCHSSQDQS</sequence>
<dbReference type="EMBL" id="JACVVK020000010">
    <property type="protein sequence ID" value="KAK7505598.1"/>
    <property type="molecule type" value="Genomic_DNA"/>
</dbReference>
<keyword evidence="3 5" id="KW-1133">Transmembrane helix</keyword>
<comment type="caution">
    <text evidence="6">The sequence shown here is derived from an EMBL/GenBank/DDBJ whole genome shotgun (WGS) entry which is preliminary data.</text>
</comment>
<keyword evidence="2 5" id="KW-0812">Transmembrane</keyword>
<evidence type="ECO:0000313" key="7">
    <source>
        <dbReference type="Proteomes" id="UP001519460"/>
    </source>
</evidence>
<evidence type="ECO:0000256" key="1">
    <source>
        <dbReference type="ARBA" id="ARBA00004141"/>
    </source>
</evidence>
<dbReference type="InterPro" id="IPR004031">
    <property type="entry name" value="PMP22/EMP/MP20/Claudin"/>
</dbReference>
<dbReference type="GO" id="GO:0016020">
    <property type="term" value="C:membrane"/>
    <property type="evidence" value="ECO:0007669"/>
    <property type="project" value="UniProtKB-SubCell"/>
</dbReference>
<evidence type="ECO:0000256" key="2">
    <source>
        <dbReference type="ARBA" id="ARBA00022692"/>
    </source>
</evidence>
<reference evidence="6 7" key="1">
    <citation type="journal article" date="2023" name="Sci. Data">
        <title>Genome assembly of the Korean intertidal mud-creeper Batillaria attramentaria.</title>
        <authorList>
            <person name="Patra A.K."/>
            <person name="Ho P.T."/>
            <person name="Jun S."/>
            <person name="Lee S.J."/>
            <person name="Kim Y."/>
            <person name="Won Y.J."/>
        </authorList>
    </citation>
    <scope>NUCLEOTIDE SEQUENCE [LARGE SCALE GENOMIC DNA]</scope>
    <source>
        <strain evidence="6">Wonlab-2016</strain>
    </source>
</reference>
<evidence type="ECO:0000256" key="4">
    <source>
        <dbReference type="ARBA" id="ARBA00023136"/>
    </source>
</evidence>
<dbReference type="InterPro" id="IPR050579">
    <property type="entry name" value="PMP-22/EMP/MP20-like"/>
</dbReference>
<keyword evidence="7" id="KW-1185">Reference proteome</keyword>
<dbReference type="Proteomes" id="UP001519460">
    <property type="component" value="Unassembled WGS sequence"/>
</dbReference>
<evidence type="ECO:0000256" key="3">
    <source>
        <dbReference type="ARBA" id="ARBA00022989"/>
    </source>
</evidence>
<protein>
    <submittedName>
        <fullName evidence="6">Uncharacterized protein</fullName>
    </submittedName>
</protein>
<evidence type="ECO:0000256" key="5">
    <source>
        <dbReference type="SAM" id="Phobius"/>
    </source>
</evidence>
<dbReference type="AlphaFoldDB" id="A0ABD0M1N5"/>
<comment type="subcellular location">
    <subcellularLocation>
        <location evidence="1">Membrane</location>
        <topology evidence="1">Multi-pass membrane protein</topology>
    </subcellularLocation>
</comment>
<dbReference type="Pfam" id="PF00822">
    <property type="entry name" value="PMP22_Claudin"/>
    <property type="match status" value="1"/>
</dbReference>
<feature type="transmembrane region" description="Helical" evidence="5">
    <location>
        <begin position="64"/>
        <end position="92"/>
    </location>
</feature>